<name>A0A395JIP7_9GAMM</name>
<dbReference type="PANTHER" id="PTHR45947">
    <property type="entry name" value="SULFOQUINOVOSYL TRANSFERASE SQD2"/>
    <property type="match status" value="1"/>
</dbReference>
<accession>A0A395JIP7</accession>
<evidence type="ECO:0000313" key="2">
    <source>
        <dbReference type="EMBL" id="RBP49895.1"/>
    </source>
</evidence>
<dbReference type="InParanoid" id="A0A395JIP7"/>
<dbReference type="AlphaFoldDB" id="A0A395JIP7"/>
<keyword evidence="2" id="KW-0808">Transferase</keyword>
<dbReference type="GO" id="GO:0016757">
    <property type="term" value="F:glycosyltransferase activity"/>
    <property type="evidence" value="ECO:0007669"/>
    <property type="project" value="InterPro"/>
</dbReference>
<dbReference type="Proteomes" id="UP000253083">
    <property type="component" value="Unassembled WGS sequence"/>
</dbReference>
<evidence type="ECO:0000259" key="1">
    <source>
        <dbReference type="Pfam" id="PF00534"/>
    </source>
</evidence>
<proteinExistence type="predicted"/>
<sequence length="378" mass="43175">MYFFKRKSKQQTRVLVVGQTPPPHNGQSIMIENLIRSKYKEIQTFHVRMAFSATIDEIGIFKIKKVWHLAQTIFRIALARIRTGATILYYPPAGPNKLPMYRDITILLCTRWMFKKTVFHYHAGGVSELYPTLSTTLKTLYRAAYFSADAAILLAQENPRDDHVLKAKRSYIIPYGIHDYATDRMFTRTYPRNPQHILFVGVLCESKGVLVLLSALKQLCKAGHQFTASFLGAFESPEFETKCLAIVQNSRLIEQVTFKGVLTGDIKWKAYEDADVLCFPTFYESETFGLVILEAMQFGLPVISTFWRGVPSIVDNSQTGLLIPTQDSTALALTIQQLLEAPGLVKKLGENGRRKFETNYSKEIFTERMERMFKEVIL</sequence>
<dbReference type="PANTHER" id="PTHR45947:SF3">
    <property type="entry name" value="SULFOQUINOVOSYL TRANSFERASE SQD2"/>
    <property type="match status" value="1"/>
</dbReference>
<dbReference type="EMBL" id="QNRT01000003">
    <property type="protein sequence ID" value="RBP49895.1"/>
    <property type="molecule type" value="Genomic_DNA"/>
</dbReference>
<feature type="domain" description="Glycosyl transferase family 1" evidence="1">
    <location>
        <begin position="192"/>
        <end position="354"/>
    </location>
</feature>
<keyword evidence="3" id="KW-1185">Reference proteome</keyword>
<comment type="caution">
    <text evidence="2">The sequence shown here is derived from an EMBL/GenBank/DDBJ whole genome shotgun (WGS) entry which is preliminary data.</text>
</comment>
<evidence type="ECO:0000313" key="3">
    <source>
        <dbReference type="Proteomes" id="UP000253083"/>
    </source>
</evidence>
<dbReference type="CDD" id="cd03801">
    <property type="entry name" value="GT4_PimA-like"/>
    <property type="match status" value="1"/>
</dbReference>
<protein>
    <submittedName>
        <fullName evidence="2">Glycosyltransferase involved in cell wall biosynthesis</fullName>
    </submittedName>
</protein>
<dbReference type="InterPro" id="IPR050194">
    <property type="entry name" value="Glycosyltransferase_grp1"/>
</dbReference>
<organism evidence="2 3">
    <name type="scientific">Arenicella xantha</name>
    <dbReference type="NCBI Taxonomy" id="644221"/>
    <lineage>
        <taxon>Bacteria</taxon>
        <taxon>Pseudomonadati</taxon>
        <taxon>Pseudomonadota</taxon>
        <taxon>Gammaproteobacteria</taxon>
        <taxon>Arenicellales</taxon>
        <taxon>Arenicellaceae</taxon>
        <taxon>Arenicella</taxon>
    </lineage>
</organism>
<dbReference type="SUPFAM" id="SSF53756">
    <property type="entry name" value="UDP-Glycosyltransferase/glycogen phosphorylase"/>
    <property type="match status" value="1"/>
</dbReference>
<dbReference type="Gene3D" id="3.40.50.2000">
    <property type="entry name" value="Glycogen Phosphorylase B"/>
    <property type="match status" value="2"/>
</dbReference>
<dbReference type="OrthoDB" id="9775208at2"/>
<gene>
    <name evidence="2" type="ORF">DFR28_103327</name>
</gene>
<dbReference type="Pfam" id="PF00534">
    <property type="entry name" value="Glycos_transf_1"/>
    <property type="match status" value="1"/>
</dbReference>
<reference evidence="2 3" key="1">
    <citation type="submission" date="2018-06" db="EMBL/GenBank/DDBJ databases">
        <title>Genomic Encyclopedia of Type Strains, Phase IV (KMG-IV): sequencing the most valuable type-strain genomes for metagenomic binning, comparative biology and taxonomic classification.</title>
        <authorList>
            <person name="Goeker M."/>
        </authorList>
    </citation>
    <scope>NUCLEOTIDE SEQUENCE [LARGE SCALE GENOMIC DNA]</scope>
    <source>
        <strain evidence="2 3">DSM 24032</strain>
    </source>
</reference>
<dbReference type="InterPro" id="IPR001296">
    <property type="entry name" value="Glyco_trans_1"/>
</dbReference>